<dbReference type="Proteomes" id="UP000218335">
    <property type="component" value="Unassembled WGS sequence"/>
</dbReference>
<dbReference type="AlphaFoldDB" id="A0A2A4H0R6"/>
<protein>
    <submittedName>
        <fullName evidence="3">Uncharacterized protein</fullName>
    </submittedName>
</protein>
<dbReference type="InterPro" id="IPR048170">
    <property type="entry name" value="SosA-like"/>
</dbReference>
<feature type="compositionally biased region" description="Low complexity" evidence="1">
    <location>
        <begin position="48"/>
        <end position="58"/>
    </location>
</feature>
<evidence type="ECO:0000313" key="4">
    <source>
        <dbReference type="Proteomes" id="UP000218335"/>
    </source>
</evidence>
<dbReference type="EMBL" id="MWUU01000001">
    <property type="protein sequence ID" value="PCF57167.1"/>
    <property type="molecule type" value="Genomic_DNA"/>
</dbReference>
<evidence type="ECO:0000256" key="2">
    <source>
        <dbReference type="SAM" id="Phobius"/>
    </source>
</evidence>
<proteinExistence type="predicted"/>
<sequence length="77" mass="8990">MLHIKSSEVYLFLSVFIISLILFLSFFLLATDASKTEQTYEMTDHQLKTTQTEQQQKYEQQHNHTNEQSVVAVTLSH</sequence>
<evidence type="ECO:0000313" key="3">
    <source>
        <dbReference type="EMBL" id="PCF57167.1"/>
    </source>
</evidence>
<feature type="transmembrane region" description="Helical" evidence="2">
    <location>
        <begin position="9"/>
        <end position="30"/>
    </location>
</feature>
<dbReference type="NCBIfam" id="NF041581">
    <property type="entry name" value="SosA"/>
    <property type="match status" value="1"/>
</dbReference>
<keyword evidence="2" id="KW-0812">Transmembrane</keyword>
<dbReference type="RefSeq" id="WP_096591719.1">
    <property type="nucleotide sequence ID" value="NZ_MWRM01000001.1"/>
</dbReference>
<comment type="caution">
    <text evidence="3">The sequence shown here is derived from an EMBL/GenBank/DDBJ whole genome shotgun (WGS) entry which is preliminary data.</text>
</comment>
<evidence type="ECO:0000256" key="1">
    <source>
        <dbReference type="SAM" id="MobiDB-lite"/>
    </source>
</evidence>
<accession>A0A2A4H0R6</accession>
<reference evidence="3 4" key="1">
    <citation type="journal article" date="2017" name="PLoS ONE">
        <title>Development of a real-time PCR for detection of Staphylococcus pseudintermedius using a novel automated comparison of whole-genome sequences.</title>
        <authorList>
            <person name="Verstappen K.M."/>
            <person name="Huijbregts L."/>
            <person name="Spaninks M."/>
            <person name="Wagenaar J.A."/>
            <person name="Fluit A.C."/>
            <person name="Duim B."/>
        </authorList>
    </citation>
    <scope>NUCLEOTIDE SEQUENCE [LARGE SCALE GENOMIC DNA]</scope>
    <source>
        <strain evidence="3 4">215070706401-1</strain>
    </source>
</reference>
<name>A0A2A4H0R6_9STAP</name>
<keyword evidence="2" id="KW-1133">Transmembrane helix</keyword>
<gene>
    <name evidence="3" type="ORF">B5C08_00120</name>
</gene>
<keyword evidence="2" id="KW-0472">Membrane</keyword>
<organism evidence="3 4">
    <name type="scientific">Staphylococcus delphini</name>
    <dbReference type="NCBI Taxonomy" id="53344"/>
    <lineage>
        <taxon>Bacteria</taxon>
        <taxon>Bacillati</taxon>
        <taxon>Bacillota</taxon>
        <taxon>Bacilli</taxon>
        <taxon>Bacillales</taxon>
        <taxon>Staphylococcaceae</taxon>
        <taxon>Staphylococcus</taxon>
        <taxon>Staphylococcus intermedius group</taxon>
    </lineage>
</organism>
<feature type="region of interest" description="Disordered" evidence="1">
    <location>
        <begin position="47"/>
        <end position="68"/>
    </location>
</feature>